<dbReference type="InterPro" id="IPR029711">
    <property type="entry name" value="Haus7-like"/>
</dbReference>
<dbReference type="AlphaFoldDB" id="A0AAV4IEA8"/>
<dbReference type="PANTHER" id="PTHR14352:SF2">
    <property type="entry name" value="HAUS AUGMIN-LIKE COMPLEX SUBUNIT 7"/>
    <property type="match status" value="1"/>
</dbReference>
<dbReference type="GO" id="GO:0031023">
    <property type="term" value="P:microtubule organizing center organization"/>
    <property type="evidence" value="ECO:0007669"/>
    <property type="project" value="TreeGrafter"/>
</dbReference>
<feature type="compositionally biased region" description="Basic and acidic residues" evidence="1">
    <location>
        <begin position="278"/>
        <end position="298"/>
    </location>
</feature>
<dbReference type="GO" id="GO:0070652">
    <property type="term" value="C:HAUS complex"/>
    <property type="evidence" value="ECO:0007669"/>
    <property type="project" value="TreeGrafter"/>
</dbReference>
<keyword evidence="3" id="KW-1185">Reference proteome</keyword>
<sequence length="331" mass="37786">MDEKAVEDLVLTQGKGRFYILQWLFTRYDSRLACLLNPTHDHTVVKNESILQRLLIAASSMCLCKPDDIELIKGEAPQSRQINFINKLLKLVCASEKRFSQESSDSPMASQLNNYMDAVVSQEGFLYMLEDQVDLLPRDIKAEVERDWTRTGWDKDARVPPVPKLEDLVMKSQDLSVELEKHNLTLTRLKEEVTVQEGTSSTEVQGLNQVLCRAARDLSQMCQAFSQCYQASVEQWCHRPPPQLSQLGPAFHRVHAQLTKFTKMLEDLKAMRHNTTQLDRRVLERPEDSSHSLAEESKQATDRLESCLTVLEEALHRSATEFSSRSPLLAV</sequence>
<gene>
    <name evidence="2" type="ORF">ElyMa_004788100</name>
</gene>
<evidence type="ECO:0000313" key="2">
    <source>
        <dbReference type="EMBL" id="GFS09646.1"/>
    </source>
</evidence>
<dbReference type="PANTHER" id="PTHR14352">
    <property type="entry name" value="HAUS AUGMIN-LIKE COMPLEX SUBUNIT 7"/>
    <property type="match status" value="1"/>
</dbReference>
<dbReference type="GO" id="GO:0051011">
    <property type="term" value="F:microtubule minus-end binding"/>
    <property type="evidence" value="ECO:0007669"/>
    <property type="project" value="InterPro"/>
</dbReference>
<dbReference type="GO" id="GO:0051225">
    <property type="term" value="P:spindle assembly"/>
    <property type="evidence" value="ECO:0007669"/>
    <property type="project" value="TreeGrafter"/>
</dbReference>
<organism evidence="2 3">
    <name type="scientific">Elysia marginata</name>
    <dbReference type="NCBI Taxonomy" id="1093978"/>
    <lineage>
        <taxon>Eukaryota</taxon>
        <taxon>Metazoa</taxon>
        <taxon>Spiralia</taxon>
        <taxon>Lophotrochozoa</taxon>
        <taxon>Mollusca</taxon>
        <taxon>Gastropoda</taxon>
        <taxon>Heterobranchia</taxon>
        <taxon>Euthyneura</taxon>
        <taxon>Panpulmonata</taxon>
        <taxon>Sacoglossa</taxon>
        <taxon>Placobranchoidea</taxon>
        <taxon>Plakobranchidae</taxon>
        <taxon>Elysia</taxon>
    </lineage>
</organism>
<protein>
    <submittedName>
        <fullName evidence="2">HAUS augmin-like complex subunit 7</fullName>
    </submittedName>
</protein>
<evidence type="ECO:0000313" key="3">
    <source>
        <dbReference type="Proteomes" id="UP000762676"/>
    </source>
</evidence>
<evidence type="ECO:0000256" key="1">
    <source>
        <dbReference type="SAM" id="MobiDB-lite"/>
    </source>
</evidence>
<proteinExistence type="predicted"/>
<reference evidence="2 3" key="1">
    <citation type="journal article" date="2021" name="Elife">
        <title>Chloroplast acquisition without the gene transfer in kleptoplastic sea slugs, Plakobranchus ocellatus.</title>
        <authorList>
            <person name="Maeda T."/>
            <person name="Takahashi S."/>
            <person name="Yoshida T."/>
            <person name="Shimamura S."/>
            <person name="Takaki Y."/>
            <person name="Nagai Y."/>
            <person name="Toyoda A."/>
            <person name="Suzuki Y."/>
            <person name="Arimoto A."/>
            <person name="Ishii H."/>
            <person name="Satoh N."/>
            <person name="Nishiyama T."/>
            <person name="Hasebe M."/>
            <person name="Maruyama T."/>
            <person name="Minagawa J."/>
            <person name="Obokata J."/>
            <person name="Shigenobu S."/>
        </authorList>
    </citation>
    <scope>NUCLEOTIDE SEQUENCE [LARGE SCALE GENOMIC DNA]</scope>
</reference>
<name>A0AAV4IEA8_9GAST</name>
<dbReference type="InterPro" id="IPR010604">
    <property type="entry name" value="Plant_AUG7"/>
</dbReference>
<accession>A0AAV4IEA8</accession>
<dbReference type="EMBL" id="BMAT01009605">
    <property type="protein sequence ID" value="GFS09646.1"/>
    <property type="molecule type" value="Genomic_DNA"/>
</dbReference>
<dbReference type="Pfam" id="PF06694">
    <property type="entry name" value="Plant_NMP1"/>
    <property type="match status" value="1"/>
</dbReference>
<feature type="region of interest" description="Disordered" evidence="1">
    <location>
        <begin position="277"/>
        <end position="298"/>
    </location>
</feature>
<comment type="caution">
    <text evidence="2">The sequence shown here is derived from an EMBL/GenBank/DDBJ whole genome shotgun (WGS) entry which is preliminary data.</text>
</comment>
<dbReference type="Proteomes" id="UP000762676">
    <property type="component" value="Unassembled WGS sequence"/>
</dbReference>